<dbReference type="AlphaFoldDB" id="A0A820MNB2"/>
<gene>
    <name evidence="2" type="ORF">UXM345_LOCUS37162</name>
</gene>
<protein>
    <submittedName>
        <fullName evidence="2">Uncharacterized protein</fullName>
    </submittedName>
</protein>
<evidence type="ECO:0000313" key="2">
    <source>
        <dbReference type="EMBL" id="CAF4375264.1"/>
    </source>
</evidence>
<name>A0A820MNB2_9BILA</name>
<evidence type="ECO:0000313" key="3">
    <source>
        <dbReference type="Proteomes" id="UP000663842"/>
    </source>
</evidence>
<sequence>LDPELNKLNPSEVEFKKSDLKLLGWLMLRFFSMTKFIRYREYTNNDGERLISTTNFTIINTVLCWFGPLHEETLSRIIILIQIVLGSLLTFFIRYYLVKFFYDS</sequence>
<comment type="caution">
    <text evidence="2">The sequence shown here is derived from an EMBL/GenBank/DDBJ whole genome shotgun (WGS) entry which is preliminary data.</text>
</comment>
<dbReference type="EMBL" id="CAJOBF010019357">
    <property type="protein sequence ID" value="CAF4375264.1"/>
    <property type="molecule type" value="Genomic_DNA"/>
</dbReference>
<keyword evidence="1" id="KW-1133">Transmembrane helix</keyword>
<dbReference type="Proteomes" id="UP000663842">
    <property type="component" value="Unassembled WGS sequence"/>
</dbReference>
<feature type="transmembrane region" description="Helical" evidence="1">
    <location>
        <begin position="74"/>
        <end position="97"/>
    </location>
</feature>
<accession>A0A820MNB2</accession>
<feature type="non-terminal residue" evidence="2">
    <location>
        <position position="1"/>
    </location>
</feature>
<proteinExistence type="predicted"/>
<keyword evidence="1" id="KW-0812">Transmembrane</keyword>
<keyword evidence="1" id="KW-0472">Membrane</keyword>
<organism evidence="2 3">
    <name type="scientific">Rotaria magnacalcarata</name>
    <dbReference type="NCBI Taxonomy" id="392030"/>
    <lineage>
        <taxon>Eukaryota</taxon>
        <taxon>Metazoa</taxon>
        <taxon>Spiralia</taxon>
        <taxon>Gnathifera</taxon>
        <taxon>Rotifera</taxon>
        <taxon>Eurotatoria</taxon>
        <taxon>Bdelloidea</taxon>
        <taxon>Philodinida</taxon>
        <taxon>Philodinidae</taxon>
        <taxon>Rotaria</taxon>
    </lineage>
</organism>
<reference evidence="2" key="1">
    <citation type="submission" date="2021-02" db="EMBL/GenBank/DDBJ databases">
        <authorList>
            <person name="Nowell W R."/>
        </authorList>
    </citation>
    <scope>NUCLEOTIDE SEQUENCE</scope>
</reference>
<evidence type="ECO:0000256" key="1">
    <source>
        <dbReference type="SAM" id="Phobius"/>
    </source>
</evidence>